<gene>
    <name evidence="2" type="ORF">ACFY35_19925</name>
</gene>
<evidence type="ECO:0000313" key="2">
    <source>
        <dbReference type="EMBL" id="MFF5291715.1"/>
    </source>
</evidence>
<dbReference type="Gene3D" id="3.40.630.30">
    <property type="match status" value="1"/>
</dbReference>
<proteinExistence type="predicted"/>
<dbReference type="InterPro" id="IPR016181">
    <property type="entry name" value="Acyl_CoA_acyltransferase"/>
</dbReference>
<evidence type="ECO:0000259" key="1">
    <source>
        <dbReference type="PROSITE" id="PS51186"/>
    </source>
</evidence>
<feature type="domain" description="N-acetyltransferase" evidence="1">
    <location>
        <begin position="142"/>
        <end position="279"/>
    </location>
</feature>
<name>A0ABW6WGP5_9ACTN</name>
<dbReference type="EMBL" id="JBIAZU010000003">
    <property type="protein sequence ID" value="MFF5291715.1"/>
    <property type="molecule type" value="Genomic_DNA"/>
</dbReference>
<evidence type="ECO:0000313" key="3">
    <source>
        <dbReference type="Proteomes" id="UP001602245"/>
    </source>
</evidence>
<dbReference type="Proteomes" id="UP001602245">
    <property type="component" value="Unassembled WGS sequence"/>
</dbReference>
<dbReference type="SUPFAM" id="SSF55729">
    <property type="entry name" value="Acyl-CoA N-acyltransferases (Nat)"/>
    <property type="match status" value="1"/>
</dbReference>
<dbReference type="Pfam" id="PF00583">
    <property type="entry name" value="Acetyltransf_1"/>
    <property type="match status" value="1"/>
</dbReference>
<organism evidence="2 3">
    <name type="scientific">Paractinoplanes globisporus</name>
    <dbReference type="NCBI Taxonomy" id="113565"/>
    <lineage>
        <taxon>Bacteria</taxon>
        <taxon>Bacillati</taxon>
        <taxon>Actinomycetota</taxon>
        <taxon>Actinomycetes</taxon>
        <taxon>Micromonosporales</taxon>
        <taxon>Micromonosporaceae</taxon>
        <taxon>Paractinoplanes</taxon>
    </lineage>
</organism>
<dbReference type="RefSeq" id="WP_020513557.1">
    <property type="nucleotide sequence ID" value="NZ_JBIAZU010000003.1"/>
</dbReference>
<dbReference type="PROSITE" id="PS51186">
    <property type="entry name" value="GNAT"/>
    <property type="match status" value="1"/>
</dbReference>
<keyword evidence="3" id="KW-1185">Reference proteome</keyword>
<sequence>MWELTEDVEAFASTAGDFLRSRPVEHTVFLTLVDTLRRRGPHAYGPGDPIFGAWRTADGVTDGALIQTPPHPMMFSRLPAGAVAAALDAVADRPLPGVNMVTADAAEFVTGWCDRTGAKATETMRVRLYRLAALTPPAPSAGAPRTAGPGDRDLLLRWFAEFHEEIGDVFEDDFGPVVDDRIAYGGVTLWEVDGSPVSMATRSRPEAGMVRVQMVFTPATLRGHGYAGAATSTVSREALDRGATDVVLFTDLANPTSNGLYQRIGYRPVLDRVVMEFSS</sequence>
<protein>
    <submittedName>
        <fullName evidence="2">GNAT family N-acetyltransferase</fullName>
    </submittedName>
</protein>
<accession>A0ABW6WGP5</accession>
<dbReference type="InterPro" id="IPR000182">
    <property type="entry name" value="GNAT_dom"/>
</dbReference>
<reference evidence="2 3" key="1">
    <citation type="submission" date="2024-10" db="EMBL/GenBank/DDBJ databases">
        <title>The Natural Products Discovery Center: Release of the First 8490 Sequenced Strains for Exploring Actinobacteria Biosynthetic Diversity.</title>
        <authorList>
            <person name="Kalkreuter E."/>
            <person name="Kautsar S.A."/>
            <person name="Yang D."/>
            <person name="Bader C.D."/>
            <person name="Teijaro C.N."/>
            <person name="Fluegel L."/>
            <person name="Davis C.M."/>
            <person name="Simpson J.R."/>
            <person name="Lauterbach L."/>
            <person name="Steele A.D."/>
            <person name="Gui C."/>
            <person name="Meng S."/>
            <person name="Li G."/>
            <person name="Viehrig K."/>
            <person name="Ye F."/>
            <person name="Su P."/>
            <person name="Kiefer A.F."/>
            <person name="Nichols A."/>
            <person name="Cepeda A.J."/>
            <person name="Yan W."/>
            <person name="Fan B."/>
            <person name="Jiang Y."/>
            <person name="Adhikari A."/>
            <person name="Zheng C.-J."/>
            <person name="Schuster L."/>
            <person name="Cowan T.M."/>
            <person name="Smanski M.J."/>
            <person name="Chevrette M.G."/>
            <person name="De Carvalho L.P.S."/>
            <person name="Shen B."/>
        </authorList>
    </citation>
    <scope>NUCLEOTIDE SEQUENCE [LARGE SCALE GENOMIC DNA]</scope>
    <source>
        <strain evidence="2 3">NPDC000087</strain>
    </source>
</reference>
<comment type="caution">
    <text evidence="2">The sequence shown here is derived from an EMBL/GenBank/DDBJ whole genome shotgun (WGS) entry which is preliminary data.</text>
</comment>